<dbReference type="Proteomes" id="UP000007148">
    <property type="component" value="Unassembled WGS sequence"/>
</dbReference>
<dbReference type="InParanoid" id="G4TWU4"/>
<comment type="caution">
    <text evidence="1">The sequence shown here is derived from an EMBL/GenBank/DDBJ whole genome shotgun (WGS) entry which is preliminary data.</text>
</comment>
<protein>
    <submittedName>
        <fullName evidence="1">Uncharacterized protein</fullName>
    </submittedName>
</protein>
<dbReference type="AlphaFoldDB" id="G4TWU4"/>
<organism evidence="1 2">
    <name type="scientific">Serendipita indica (strain DSM 11827)</name>
    <name type="common">Root endophyte fungus</name>
    <name type="synonym">Piriformospora indica</name>
    <dbReference type="NCBI Taxonomy" id="1109443"/>
    <lineage>
        <taxon>Eukaryota</taxon>
        <taxon>Fungi</taxon>
        <taxon>Dikarya</taxon>
        <taxon>Basidiomycota</taxon>
        <taxon>Agaricomycotina</taxon>
        <taxon>Agaricomycetes</taxon>
        <taxon>Sebacinales</taxon>
        <taxon>Serendipitaceae</taxon>
        <taxon>Serendipita</taxon>
    </lineage>
</organism>
<accession>G4TWU4</accession>
<evidence type="ECO:0000313" key="2">
    <source>
        <dbReference type="Proteomes" id="UP000007148"/>
    </source>
</evidence>
<dbReference type="HOGENOM" id="CLU_1312776_0_0_1"/>
<reference evidence="1 2" key="1">
    <citation type="journal article" date="2011" name="PLoS Pathog.">
        <title>Endophytic Life Strategies Decoded by Genome and Transcriptome Analyses of the Mutualistic Root Symbiont Piriformospora indica.</title>
        <authorList>
            <person name="Zuccaro A."/>
            <person name="Lahrmann U."/>
            <person name="Guldener U."/>
            <person name="Langen G."/>
            <person name="Pfiffi S."/>
            <person name="Biedenkopf D."/>
            <person name="Wong P."/>
            <person name="Samans B."/>
            <person name="Grimm C."/>
            <person name="Basiewicz M."/>
            <person name="Murat C."/>
            <person name="Martin F."/>
            <person name="Kogel K.H."/>
        </authorList>
    </citation>
    <scope>NUCLEOTIDE SEQUENCE [LARGE SCALE GENOMIC DNA]</scope>
    <source>
        <strain evidence="1 2">DSM 11827</strain>
    </source>
</reference>
<sequence length="210" mass="23878">LPLSNLRYAGNHCNHESRGSVANIKQLVLSSNYLKELYVTLDVDELGKLSSPTLETIIVTAPLDIAMPYLEKMTKLADVDMMWGAQSGQGDGASQLQWRRLWNSNELSIPFNLLERTVENLVELGINVTPRLMCVFLSLLHKWQRLEDLRISIYDGPEGRYEPGTPIQSNYSVRRLHITRETDNVFSEHAFLWHRAVPNLVILDSTTSKS</sequence>
<dbReference type="EMBL" id="CAFZ01000521">
    <property type="protein sequence ID" value="CCA75787.1"/>
    <property type="molecule type" value="Genomic_DNA"/>
</dbReference>
<dbReference type="OrthoDB" id="2269034at2759"/>
<gene>
    <name evidence="1" type="ORF">PIIN_09775</name>
</gene>
<evidence type="ECO:0000313" key="1">
    <source>
        <dbReference type="EMBL" id="CCA75787.1"/>
    </source>
</evidence>
<name>G4TWU4_SERID</name>
<keyword evidence="2" id="KW-1185">Reference proteome</keyword>
<proteinExistence type="predicted"/>
<feature type="non-terminal residue" evidence="1">
    <location>
        <position position="210"/>
    </location>
</feature>